<keyword evidence="3" id="KW-0663">Pyridoxal phosphate</keyword>
<dbReference type="Gene3D" id="3.40.640.10">
    <property type="entry name" value="Type I PLP-dependent aspartate aminotransferase-like (Major domain)"/>
    <property type="match status" value="1"/>
</dbReference>
<comment type="cofactor">
    <cofactor evidence="1">
        <name>pyridoxal 5'-phosphate</name>
        <dbReference type="ChEBI" id="CHEBI:597326"/>
    </cofactor>
</comment>
<protein>
    <recommendedName>
        <fullName evidence="2">cysteine-S-conjugate beta-lyase</fullName>
        <ecNumber evidence="2">4.4.1.13</ecNumber>
    </recommendedName>
</protein>
<dbReference type="PANTHER" id="PTHR43525">
    <property type="entry name" value="PROTEIN MALY"/>
    <property type="match status" value="1"/>
</dbReference>
<keyword evidence="7" id="KW-0032">Aminotransferase</keyword>
<keyword evidence="8" id="KW-1185">Reference proteome</keyword>
<comment type="caution">
    <text evidence="7">The sequence shown here is derived from an EMBL/GenBank/DDBJ whole genome shotgun (WGS) entry which is preliminary data.</text>
</comment>
<sequence length="383" mass="40567">MSTPLLGATEAELRRDRTSVKWLAYPPDVLPLWVAEMDAAPCPAVVEAVSAAVRRGDTGYGWAPRYAAEVARYTRAAWGWTVDPASMLVVTDVMIGASEVLRLLTDEGGPVVVSPPVYDSFFGFVDAIGRRRLDAPLTAAGRLDPEALRRAFADATARGERVAYLLCNPQNPTGVVHTASELASLAALAREFGVRVVADEIHAPLVLPGGPVFTPYLTVPGAEDAFSVFSPSKGWNLAGLKSAVVVAGSAALGDLAALPEVHTHGSSHLGEIAHVAAMRDGGAWLARLLDELAANRSLLGSLLAEHLPEVRWVPPEATYLAWLDCRTLGLGDDPASVFRERGRVALGSGPRYDPAGGQGFVRLNLATSPALVEEAVRRMSSVL</sequence>
<evidence type="ECO:0000256" key="5">
    <source>
        <dbReference type="ARBA" id="ARBA00037974"/>
    </source>
</evidence>
<dbReference type="InterPro" id="IPR015421">
    <property type="entry name" value="PyrdxlP-dep_Trfase_major"/>
</dbReference>
<evidence type="ECO:0000256" key="1">
    <source>
        <dbReference type="ARBA" id="ARBA00001933"/>
    </source>
</evidence>
<dbReference type="PANTHER" id="PTHR43525:SF2">
    <property type="entry name" value="CYSTATHIONINE BETA-LYASE-RELATED"/>
    <property type="match status" value="1"/>
</dbReference>
<dbReference type="EMBL" id="JAFDVD010000006">
    <property type="protein sequence ID" value="MBM6399698.1"/>
    <property type="molecule type" value="Genomic_DNA"/>
</dbReference>
<accession>A0ABS2CIL5</accession>
<dbReference type="InterPro" id="IPR015422">
    <property type="entry name" value="PyrdxlP-dep_Trfase_small"/>
</dbReference>
<dbReference type="InterPro" id="IPR051798">
    <property type="entry name" value="Class-II_PLP-Dep_Aminotrans"/>
</dbReference>
<dbReference type="EC" id="4.4.1.13" evidence="2"/>
<dbReference type="Proteomes" id="UP001430172">
    <property type="component" value="Unassembled WGS sequence"/>
</dbReference>
<evidence type="ECO:0000259" key="6">
    <source>
        <dbReference type="Pfam" id="PF00155"/>
    </source>
</evidence>
<reference evidence="7" key="1">
    <citation type="submission" date="2021-02" db="EMBL/GenBank/DDBJ databases">
        <title>Phycicoccus sp. MQZ13P-5T, whole genome shotgun sequence.</title>
        <authorList>
            <person name="Tuo L."/>
        </authorList>
    </citation>
    <scope>NUCLEOTIDE SEQUENCE</scope>
    <source>
        <strain evidence="7">MQZ13P-5</strain>
    </source>
</reference>
<organism evidence="7 8">
    <name type="scientific">Phycicoccus sonneratiae</name>
    <dbReference type="NCBI Taxonomy" id="2807628"/>
    <lineage>
        <taxon>Bacteria</taxon>
        <taxon>Bacillati</taxon>
        <taxon>Actinomycetota</taxon>
        <taxon>Actinomycetes</taxon>
        <taxon>Micrococcales</taxon>
        <taxon>Intrasporangiaceae</taxon>
        <taxon>Phycicoccus</taxon>
    </lineage>
</organism>
<dbReference type="Pfam" id="PF00155">
    <property type="entry name" value="Aminotran_1_2"/>
    <property type="match status" value="1"/>
</dbReference>
<keyword evidence="4" id="KW-0456">Lyase</keyword>
<comment type="similarity">
    <text evidence="5">Belongs to the class-II pyridoxal-phosphate-dependent aminotransferase family. MalY/PatB cystathionine beta-lyase subfamily.</text>
</comment>
<dbReference type="CDD" id="cd00609">
    <property type="entry name" value="AAT_like"/>
    <property type="match status" value="1"/>
</dbReference>
<name>A0ABS2CIL5_9MICO</name>
<dbReference type="SUPFAM" id="SSF53383">
    <property type="entry name" value="PLP-dependent transferases"/>
    <property type="match status" value="1"/>
</dbReference>
<evidence type="ECO:0000256" key="4">
    <source>
        <dbReference type="ARBA" id="ARBA00023239"/>
    </source>
</evidence>
<evidence type="ECO:0000256" key="2">
    <source>
        <dbReference type="ARBA" id="ARBA00012224"/>
    </source>
</evidence>
<evidence type="ECO:0000313" key="7">
    <source>
        <dbReference type="EMBL" id="MBM6399698.1"/>
    </source>
</evidence>
<proteinExistence type="inferred from homology"/>
<feature type="domain" description="Aminotransferase class I/classII large" evidence="6">
    <location>
        <begin position="29"/>
        <end position="378"/>
    </location>
</feature>
<dbReference type="Gene3D" id="3.90.1150.10">
    <property type="entry name" value="Aspartate Aminotransferase, domain 1"/>
    <property type="match status" value="1"/>
</dbReference>
<dbReference type="GO" id="GO:0008483">
    <property type="term" value="F:transaminase activity"/>
    <property type="evidence" value="ECO:0007669"/>
    <property type="project" value="UniProtKB-KW"/>
</dbReference>
<evidence type="ECO:0000313" key="8">
    <source>
        <dbReference type="Proteomes" id="UP001430172"/>
    </source>
</evidence>
<gene>
    <name evidence="7" type="ORF">JQN70_04790</name>
</gene>
<evidence type="ECO:0000256" key="3">
    <source>
        <dbReference type="ARBA" id="ARBA00022898"/>
    </source>
</evidence>
<dbReference type="RefSeq" id="WP_204130193.1">
    <property type="nucleotide sequence ID" value="NZ_JAFDVD010000006.1"/>
</dbReference>
<keyword evidence="7" id="KW-0808">Transferase</keyword>
<dbReference type="InterPro" id="IPR004839">
    <property type="entry name" value="Aminotransferase_I/II_large"/>
</dbReference>
<dbReference type="InterPro" id="IPR015424">
    <property type="entry name" value="PyrdxlP-dep_Trfase"/>
</dbReference>